<evidence type="ECO:0000313" key="1">
    <source>
        <dbReference type="EMBL" id="OGI49643.1"/>
    </source>
</evidence>
<proteinExistence type="predicted"/>
<dbReference type="EMBL" id="MFTC01000093">
    <property type="protein sequence ID" value="OGI49643.1"/>
    <property type="molecule type" value="Genomic_DNA"/>
</dbReference>
<dbReference type="Proteomes" id="UP000179037">
    <property type="component" value="Unassembled WGS sequence"/>
</dbReference>
<sequence length="61" mass="6782">MQTQMDADFLKNQDKFLSAFMLAPSMALALAYARAGVAALRCPIFAPGKIVRVHLRFQNII</sequence>
<dbReference type="AlphaFoldDB" id="A0A1F6TWZ0"/>
<comment type="caution">
    <text evidence="1">The sequence shown here is derived from an EMBL/GenBank/DDBJ whole genome shotgun (WGS) entry which is preliminary data.</text>
</comment>
<protein>
    <submittedName>
        <fullName evidence="1">Uncharacterized protein</fullName>
    </submittedName>
</protein>
<evidence type="ECO:0000313" key="2">
    <source>
        <dbReference type="Proteomes" id="UP000179037"/>
    </source>
</evidence>
<organism evidence="1 2">
    <name type="scientific">Candidatus Muproteobacteria bacterium RIFCSPLOWO2_01_FULL_60_18</name>
    <dbReference type="NCBI Taxonomy" id="1817768"/>
    <lineage>
        <taxon>Bacteria</taxon>
        <taxon>Pseudomonadati</taxon>
        <taxon>Pseudomonadota</taxon>
        <taxon>Candidatus Muproteobacteria</taxon>
    </lineage>
</organism>
<accession>A0A1F6TWZ0</accession>
<reference evidence="1 2" key="1">
    <citation type="journal article" date="2016" name="Nat. Commun.">
        <title>Thousands of microbial genomes shed light on interconnected biogeochemical processes in an aquifer system.</title>
        <authorList>
            <person name="Anantharaman K."/>
            <person name="Brown C.T."/>
            <person name="Hug L.A."/>
            <person name="Sharon I."/>
            <person name="Castelle C.J."/>
            <person name="Probst A.J."/>
            <person name="Thomas B.C."/>
            <person name="Singh A."/>
            <person name="Wilkins M.J."/>
            <person name="Karaoz U."/>
            <person name="Brodie E.L."/>
            <person name="Williams K.H."/>
            <person name="Hubbard S.S."/>
            <person name="Banfield J.F."/>
        </authorList>
    </citation>
    <scope>NUCLEOTIDE SEQUENCE [LARGE SCALE GENOMIC DNA]</scope>
</reference>
<name>A0A1F6TWZ0_9PROT</name>
<dbReference type="STRING" id="1817768.A3A87_01905"/>
<gene>
    <name evidence="1" type="ORF">A3A87_01905</name>
</gene>